<reference evidence="3" key="2">
    <citation type="submission" date="2012-11" db="EMBL/GenBank/DDBJ databases">
        <authorList>
            <person name="Kuo A."/>
            <person name="Curtis B.A."/>
            <person name="Tanifuji G."/>
            <person name="Burki F."/>
            <person name="Gruber A."/>
            <person name="Irimia M."/>
            <person name="Maruyama S."/>
            <person name="Arias M.C."/>
            <person name="Ball S.G."/>
            <person name="Gile G.H."/>
            <person name="Hirakawa Y."/>
            <person name="Hopkins J.F."/>
            <person name="Rensing S.A."/>
            <person name="Schmutz J."/>
            <person name="Symeonidi A."/>
            <person name="Elias M."/>
            <person name="Eveleigh R.J."/>
            <person name="Herman E.K."/>
            <person name="Klute M.J."/>
            <person name="Nakayama T."/>
            <person name="Obornik M."/>
            <person name="Reyes-Prieto A."/>
            <person name="Armbrust E.V."/>
            <person name="Aves S.J."/>
            <person name="Beiko R.G."/>
            <person name="Coutinho P."/>
            <person name="Dacks J.B."/>
            <person name="Durnford D.G."/>
            <person name="Fast N.M."/>
            <person name="Green B.R."/>
            <person name="Grisdale C."/>
            <person name="Hempe F."/>
            <person name="Henrissat B."/>
            <person name="Hoppner M.P."/>
            <person name="Ishida K.-I."/>
            <person name="Kim E."/>
            <person name="Koreny L."/>
            <person name="Kroth P.G."/>
            <person name="Liu Y."/>
            <person name="Malik S.-B."/>
            <person name="Maier U.G."/>
            <person name="McRose D."/>
            <person name="Mock T."/>
            <person name="Neilson J.A."/>
            <person name="Onodera N.T."/>
            <person name="Poole A.M."/>
            <person name="Pritham E.J."/>
            <person name="Richards T.A."/>
            <person name="Rocap G."/>
            <person name="Roy S.W."/>
            <person name="Sarai C."/>
            <person name="Schaack S."/>
            <person name="Shirato S."/>
            <person name="Slamovits C.H."/>
            <person name="Spencer D.F."/>
            <person name="Suzuki S."/>
            <person name="Worden A.Z."/>
            <person name="Zauner S."/>
            <person name="Barry K."/>
            <person name="Bell C."/>
            <person name="Bharti A.K."/>
            <person name="Crow J.A."/>
            <person name="Grimwood J."/>
            <person name="Kramer R."/>
            <person name="Lindquist E."/>
            <person name="Lucas S."/>
            <person name="Salamov A."/>
            <person name="McFadden G.I."/>
            <person name="Lane C.E."/>
            <person name="Keeling P.J."/>
            <person name="Gray M.W."/>
            <person name="Grigoriev I.V."/>
            <person name="Archibald J.M."/>
        </authorList>
    </citation>
    <scope>NUCLEOTIDE SEQUENCE</scope>
    <source>
        <strain evidence="3">CCMP2712</strain>
    </source>
</reference>
<dbReference type="HOGENOM" id="CLU_1542973_0_0_1"/>
<dbReference type="PaxDb" id="55529-EKX39228"/>
<dbReference type="EnsemblProtists" id="EKX39228">
    <property type="protein sequence ID" value="EKX39228"/>
    <property type="gene ID" value="GUITHDRAFT_114663"/>
</dbReference>
<gene>
    <name evidence="1" type="ORF">GUITHDRAFT_114663</name>
</gene>
<name>L1ISL6_GUITC</name>
<sequence>MAGARETELSLLHRRREEELRSMSEAIMLRRYAASSFLPFVRGTRPNADLARVQRENLVLRSIVRDGMLLSSTEVEQLRFRLHCHECREVGYSAGAWEDLSEPPHKSLLPDELEMWEQPRRSWHEEGAGGVVAYLLSRSWALLGEVQGMLEEAHWEEDEDLGSISTISQVSSCA</sequence>
<dbReference type="EMBL" id="JH993041">
    <property type="protein sequence ID" value="EKX39228.1"/>
    <property type="molecule type" value="Genomic_DNA"/>
</dbReference>
<evidence type="ECO:0000313" key="3">
    <source>
        <dbReference type="Proteomes" id="UP000011087"/>
    </source>
</evidence>
<evidence type="ECO:0000313" key="1">
    <source>
        <dbReference type="EMBL" id="EKX39228.1"/>
    </source>
</evidence>
<proteinExistence type="predicted"/>
<protein>
    <submittedName>
        <fullName evidence="1 2">Uncharacterized protein</fullName>
    </submittedName>
</protein>
<reference evidence="1 3" key="1">
    <citation type="journal article" date="2012" name="Nature">
        <title>Algal genomes reveal evolutionary mosaicism and the fate of nucleomorphs.</title>
        <authorList>
            <consortium name="DOE Joint Genome Institute"/>
            <person name="Curtis B.A."/>
            <person name="Tanifuji G."/>
            <person name="Burki F."/>
            <person name="Gruber A."/>
            <person name="Irimia M."/>
            <person name="Maruyama S."/>
            <person name="Arias M.C."/>
            <person name="Ball S.G."/>
            <person name="Gile G.H."/>
            <person name="Hirakawa Y."/>
            <person name="Hopkins J.F."/>
            <person name="Kuo A."/>
            <person name="Rensing S.A."/>
            <person name="Schmutz J."/>
            <person name="Symeonidi A."/>
            <person name="Elias M."/>
            <person name="Eveleigh R.J."/>
            <person name="Herman E.K."/>
            <person name="Klute M.J."/>
            <person name="Nakayama T."/>
            <person name="Obornik M."/>
            <person name="Reyes-Prieto A."/>
            <person name="Armbrust E.V."/>
            <person name="Aves S.J."/>
            <person name="Beiko R.G."/>
            <person name="Coutinho P."/>
            <person name="Dacks J.B."/>
            <person name="Durnford D.G."/>
            <person name="Fast N.M."/>
            <person name="Green B.R."/>
            <person name="Grisdale C.J."/>
            <person name="Hempel F."/>
            <person name="Henrissat B."/>
            <person name="Hoppner M.P."/>
            <person name="Ishida K."/>
            <person name="Kim E."/>
            <person name="Koreny L."/>
            <person name="Kroth P.G."/>
            <person name="Liu Y."/>
            <person name="Malik S.B."/>
            <person name="Maier U.G."/>
            <person name="McRose D."/>
            <person name="Mock T."/>
            <person name="Neilson J.A."/>
            <person name="Onodera N.T."/>
            <person name="Poole A.M."/>
            <person name="Pritham E.J."/>
            <person name="Richards T.A."/>
            <person name="Rocap G."/>
            <person name="Roy S.W."/>
            <person name="Sarai C."/>
            <person name="Schaack S."/>
            <person name="Shirato S."/>
            <person name="Slamovits C.H."/>
            <person name="Spencer D.F."/>
            <person name="Suzuki S."/>
            <person name="Worden A.Z."/>
            <person name="Zauner S."/>
            <person name="Barry K."/>
            <person name="Bell C."/>
            <person name="Bharti A.K."/>
            <person name="Crow J.A."/>
            <person name="Grimwood J."/>
            <person name="Kramer R."/>
            <person name="Lindquist E."/>
            <person name="Lucas S."/>
            <person name="Salamov A."/>
            <person name="McFadden G.I."/>
            <person name="Lane C.E."/>
            <person name="Keeling P.J."/>
            <person name="Gray M.W."/>
            <person name="Grigoriev I.V."/>
            <person name="Archibald J.M."/>
        </authorList>
    </citation>
    <scope>NUCLEOTIDE SEQUENCE</scope>
    <source>
        <strain evidence="1 3">CCMP2712</strain>
    </source>
</reference>
<dbReference type="KEGG" id="gtt:GUITHDRAFT_114663"/>
<dbReference type="Proteomes" id="UP000011087">
    <property type="component" value="Unassembled WGS sequence"/>
</dbReference>
<evidence type="ECO:0000313" key="2">
    <source>
        <dbReference type="EnsemblProtists" id="EKX39228"/>
    </source>
</evidence>
<accession>L1ISL6</accession>
<dbReference type="GeneID" id="17295951"/>
<keyword evidence="3" id="KW-1185">Reference proteome</keyword>
<reference evidence="2" key="3">
    <citation type="submission" date="2016-03" db="UniProtKB">
        <authorList>
            <consortium name="EnsemblProtists"/>
        </authorList>
    </citation>
    <scope>IDENTIFICATION</scope>
</reference>
<dbReference type="AlphaFoldDB" id="L1ISL6"/>
<dbReference type="RefSeq" id="XP_005826208.1">
    <property type="nucleotide sequence ID" value="XM_005826151.1"/>
</dbReference>
<organism evidence="1">
    <name type="scientific">Guillardia theta (strain CCMP2712)</name>
    <name type="common">Cryptophyte</name>
    <dbReference type="NCBI Taxonomy" id="905079"/>
    <lineage>
        <taxon>Eukaryota</taxon>
        <taxon>Cryptophyceae</taxon>
        <taxon>Pyrenomonadales</taxon>
        <taxon>Geminigeraceae</taxon>
        <taxon>Guillardia</taxon>
    </lineage>
</organism>